<dbReference type="SUPFAM" id="SSF54616">
    <property type="entry name" value="DNA-binding domain of Mlu1-box binding protein MBP1"/>
    <property type="match status" value="1"/>
</dbReference>
<accession>A0ABR3IUU3</accession>
<feature type="compositionally biased region" description="Polar residues" evidence="1">
    <location>
        <begin position="594"/>
        <end position="607"/>
    </location>
</feature>
<feature type="region of interest" description="Disordered" evidence="1">
    <location>
        <begin position="926"/>
        <end position="997"/>
    </location>
</feature>
<sequence length="997" mass="108700">MHPSSSSSQHIHASRIRKPSHRLRQSPDPPQRRTKLPLALSPNACTPSTTPAASTTAFLPPHIVLHPDDSNNRVFHSIARSFLSVDNCAMTIKDLAEMTVKFGLVCQNVSAASQAITTYIRTHMQRCEVQQDSPLLLKHVLSGTPDDDDLLPALHSRSGGAHCTSQPEARTTNFRRGTMVWYLSRATGAPCPFARAGIRLCEYTENGRRGSPHELAKDKKRPRDLERRADVDMQCGQKRKRLLRGCASRPDDSDSDVQPPPKVKLTLRLKPCPAKPSASPNGHREVIDITHSSSESEDSMSDDDDSDEEPQDSPPEPQPAEEEPWSLPPYPRRSISIPSYTPQVDTSCSYSFYAELPPNNYCRSTSSVPSLPPDSDDEDNFHITATYTRRLSPDRPTISNEWDHEADSEGDGETHWESPGPRSPSAPILLNNPISDIAVKQEPRDVQSILDTWDDVHSLYPTTSEPVKLEPMPCWGWDEGSSEWFPSLSDDTESPHSPGILPLAIKQEEIDFESLLAPSPASTPDSTFSLEAAEPSQHRRYSEAHVDRPLGDVIHDDNDFATIRRRSRTVPAPSFHPSSSPPQVLRLEMPPSTPQASQSSVTGSSEALQSPTLASLASLIQTMSMSSPTAVSPAALLRPPPSSSTTGVADGVVVHTCQPCTPAVHATHVEATPVYRMSLGQARLLRRVDTDFVNLTPIASFTNTSLPPPSTVANAVAITQGSADVCGLWVPLGEAQSFVQQHLSSASLLDHQRDTLRRLLDVFLSDVLFERFPPALQAFHLHRGSTSERMLNHFGPHFTSTLQAAQQSPVALQPTQLVAKSHDTLQDAWAQPQPFIPFAIPPLSMPMGLMASARQADENDDPLSPSEQEMFQALCSIPEWEQDSAVPATSEVAMDDSAIPVGEPALVSQQPVTEPEVPFVMPEEAQIEAPASSAAAHSLPGAIPEESEADPAEVITVEKPAGRPRSGSGPLRRSKRVADAISSRTRSRRRGSTKALS</sequence>
<feature type="region of interest" description="Disordered" evidence="1">
    <location>
        <begin position="392"/>
        <end position="428"/>
    </location>
</feature>
<evidence type="ECO:0000313" key="4">
    <source>
        <dbReference type="Proteomes" id="UP001556367"/>
    </source>
</evidence>
<feature type="region of interest" description="Disordered" evidence="1">
    <location>
        <begin position="567"/>
        <end position="607"/>
    </location>
</feature>
<organism evidence="3 4">
    <name type="scientific">Hohenbuehelia grisea</name>
    <dbReference type="NCBI Taxonomy" id="104357"/>
    <lineage>
        <taxon>Eukaryota</taxon>
        <taxon>Fungi</taxon>
        <taxon>Dikarya</taxon>
        <taxon>Basidiomycota</taxon>
        <taxon>Agaricomycotina</taxon>
        <taxon>Agaricomycetes</taxon>
        <taxon>Agaricomycetidae</taxon>
        <taxon>Agaricales</taxon>
        <taxon>Pleurotineae</taxon>
        <taxon>Pleurotaceae</taxon>
        <taxon>Hohenbuehelia</taxon>
    </lineage>
</organism>
<feature type="compositionally biased region" description="Basic and acidic residues" evidence="1">
    <location>
        <begin position="401"/>
        <end position="416"/>
    </location>
</feature>
<feature type="compositionally biased region" description="Basic and acidic residues" evidence="1">
    <location>
        <begin position="536"/>
        <end position="553"/>
    </location>
</feature>
<evidence type="ECO:0000313" key="3">
    <source>
        <dbReference type="EMBL" id="KAL0947119.1"/>
    </source>
</evidence>
<protein>
    <recommendedName>
        <fullName evidence="2">GDS1 winged helix domain-containing protein</fullName>
    </recommendedName>
</protein>
<reference evidence="4" key="1">
    <citation type="submission" date="2024-06" db="EMBL/GenBank/DDBJ databases">
        <title>Multi-omics analyses provide insights into the biosynthesis of the anticancer antibiotic pleurotin in Hohenbuehelia grisea.</title>
        <authorList>
            <person name="Weaver J.A."/>
            <person name="Alberti F."/>
        </authorList>
    </citation>
    <scope>NUCLEOTIDE SEQUENCE [LARGE SCALE GENOMIC DNA]</scope>
    <source>
        <strain evidence="4">T-177</strain>
    </source>
</reference>
<feature type="compositionally biased region" description="Low complexity" evidence="1">
    <location>
        <begin position="571"/>
        <end position="582"/>
    </location>
</feature>
<proteinExistence type="predicted"/>
<feature type="compositionally biased region" description="Basic residues" evidence="1">
    <location>
        <begin position="12"/>
        <end position="24"/>
    </location>
</feature>
<feature type="compositionally biased region" description="Acidic residues" evidence="1">
    <location>
        <begin position="295"/>
        <end position="311"/>
    </location>
</feature>
<name>A0ABR3IUU3_9AGAR</name>
<dbReference type="InterPro" id="IPR036887">
    <property type="entry name" value="HTH_APSES_sf"/>
</dbReference>
<feature type="region of interest" description="Disordered" evidence="1">
    <location>
        <begin position="517"/>
        <end position="553"/>
    </location>
</feature>
<gene>
    <name evidence="3" type="ORF">HGRIS_013252</name>
</gene>
<comment type="caution">
    <text evidence="3">The sequence shown here is derived from an EMBL/GenBank/DDBJ whole genome shotgun (WGS) entry which is preliminary data.</text>
</comment>
<feature type="domain" description="GDS1 winged helix" evidence="2">
    <location>
        <begin position="66"/>
        <end position="141"/>
    </location>
</feature>
<feature type="compositionally biased region" description="Basic residues" evidence="1">
    <location>
        <begin position="985"/>
        <end position="997"/>
    </location>
</feature>
<dbReference type="Gene3D" id="3.10.260.10">
    <property type="entry name" value="Transcription regulator HTH, APSES-type DNA-binding domain"/>
    <property type="match status" value="1"/>
</dbReference>
<evidence type="ECO:0000259" key="2">
    <source>
        <dbReference type="Pfam" id="PF25318"/>
    </source>
</evidence>
<feature type="compositionally biased region" description="Polar residues" evidence="1">
    <location>
        <begin position="520"/>
        <end position="529"/>
    </location>
</feature>
<evidence type="ECO:0000256" key="1">
    <source>
        <dbReference type="SAM" id="MobiDB-lite"/>
    </source>
</evidence>
<keyword evidence="4" id="KW-1185">Reference proteome</keyword>
<feature type="compositionally biased region" description="Basic and acidic residues" evidence="1">
    <location>
        <begin position="206"/>
        <end position="231"/>
    </location>
</feature>
<feature type="region of interest" description="Disordered" evidence="1">
    <location>
        <begin position="1"/>
        <end position="52"/>
    </location>
</feature>
<dbReference type="Pfam" id="PF25318">
    <property type="entry name" value="WHD_GDS1"/>
    <property type="match status" value="1"/>
</dbReference>
<feature type="compositionally biased region" description="Low complexity" evidence="1">
    <location>
        <begin position="926"/>
        <end position="942"/>
    </location>
</feature>
<dbReference type="Proteomes" id="UP001556367">
    <property type="component" value="Unassembled WGS sequence"/>
</dbReference>
<dbReference type="InterPro" id="IPR057511">
    <property type="entry name" value="WH_GDS1"/>
</dbReference>
<feature type="compositionally biased region" description="Low complexity" evidence="1">
    <location>
        <begin position="41"/>
        <end position="52"/>
    </location>
</feature>
<dbReference type="EMBL" id="JASNQZ010000015">
    <property type="protein sequence ID" value="KAL0947119.1"/>
    <property type="molecule type" value="Genomic_DNA"/>
</dbReference>
<feature type="region of interest" description="Disordered" evidence="1">
    <location>
        <begin position="206"/>
        <end position="341"/>
    </location>
</feature>